<dbReference type="Pfam" id="PF07687">
    <property type="entry name" value="M20_dimer"/>
    <property type="match status" value="1"/>
</dbReference>
<feature type="binding site" evidence="7">
    <location>
        <position position="181"/>
    </location>
    <ligand>
        <name>Zn(2+)</name>
        <dbReference type="ChEBI" id="CHEBI:29105"/>
        <label>2</label>
    </ligand>
</feature>
<dbReference type="InterPro" id="IPR036264">
    <property type="entry name" value="Bact_exopeptidase_dim_dom"/>
</dbReference>
<feature type="binding site" evidence="7">
    <location>
        <position position="146"/>
    </location>
    <ligand>
        <name>Zn(2+)</name>
        <dbReference type="ChEBI" id="CHEBI:29105"/>
        <label>2</label>
    </ligand>
</feature>
<dbReference type="CDD" id="cd05674">
    <property type="entry name" value="M20_yscS"/>
    <property type="match status" value="1"/>
</dbReference>
<comment type="similarity">
    <text evidence="1">Belongs to the peptidase M20A family.</text>
</comment>
<keyword evidence="2" id="KW-0645">Protease</keyword>
<dbReference type="SUPFAM" id="SSF55031">
    <property type="entry name" value="Bacterial exopeptidase dimerisation domain"/>
    <property type="match status" value="1"/>
</dbReference>
<keyword evidence="3 7" id="KW-0479">Metal-binding</keyword>
<feature type="binding site" evidence="7">
    <location>
        <position position="244"/>
    </location>
    <ligand>
        <name>Zn(2+)</name>
        <dbReference type="ChEBI" id="CHEBI:29105"/>
        <label>2</label>
    </ligand>
</feature>
<dbReference type="InterPro" id="IPR017141">
    <property type="entry name" value="Pept_M20_carboxypep"/>
</dbReference>
<dbReference type="Gene3D" id="1.10.150.900">
    <property type="match status" value="1"/>
</dbReference>
<keyword evidence="4" id="KW-0378">Hydrolase</keyword>
<keyword evidence="5 7" id="KW-0862">Zinc</keyword>
<dbReference type="Proteomes" id="UP000398389">
    <property type="component" value="Unassembled WGS sequence"/>
</dbReference>
<evidence type="ECO:0000256" key="7">
    <source>
        <dbReference type="PIRSR" id="PIRSR037217-2"/>
    </source>
</evidence>
<dbReference type="PROSITE" id="PS00759">
    <property type="entry name" value="ARGE_DAPE_CPG2_2"/>
    <property type="match status" value="1"/>
</dbReference>
<dbReference type="InterPro" id="IPR001261">
    <property type="entry name" value="ArgE/DapE_CS"/>
</dbReference>
<organism evidence="10 11">
    <name type="scientific">Magnusiomyces paraingens</name>
    <dbReference type="NCBI Taxonomy" id="2606893"/>
    <lineage>
        <taxon>Eukaryota</taxon>
        <taxon>Fungi</taxon>
        <taxon>Dikarya</taxon>
        <taxon>Ascomycota</taxon>
        <taxon>Saccharomycotina</taxon>
        <taxon>Dipodascomycetes</taxon>
        <taxon>Dipodascales</taxon>
        <taxon>Dipodascaceae</taxon>
        <taxon>Magnusiomyces</taxon>
    </lineage>
</organism>
<feature type="binding site" evidence="7">
    <location>
        <position position="181"/>
    </location>
    <ligand>
        <name>Zn(2+)</name>
        <dbReference type="ChEBI" id="CHEBI:29105"/>
        <label>1</label>
    </ligand>
</feature>
<dbReference type="PANTHER" id="PTHR45962">
    <property type="entry name" value="N-FATTY-ACYL-AMINO ACID SYNTHASE/HYDROLASE PM20D1"/>
    <property type="match status" value="1"/>
</dbReference>
<dbReference type="GeneID" id="43584085"/>
<feature type="transmembrane region" description="Helical" evidence="8">
    <location>
        <begin position="20"/>
        <end position="39"/>
    </location>
</feature>
<gene>
    <name evidence="10" type="ORF">SAPINGB_P005271</name>
</gene>
<evidence type="ECO:0000313" key="11">
    <source>
        <dbReference type="Proteomes" id="UP000398389"/>
    </source>
</evidence>
<keyword evidence="8" id="KW-1133">Transmembrane helix</keyword>
<evidence type="ECO:0000256" key="1">
    <source>
        <dbReference type="ARBA" id="ARBA00006247"/>
    </source>
</evidence>
<evidence type="ECO:0000256" key="5">
    <source>
        <dbReference type="ARBA" id="ARBA00022833"/>
    </source>
</evidence>
<dbReference type="Gene3D" id="3.40.630.10">
    <property type="entry name" value="Zn peptidases"/>
    <property type="match status" value="1"/>
</dbReference>
<dbReference type="Pfam" id="PF01546">
    <property type="entry name" value="Peptidase_M20"/>
    <property type="match status" value="1"/>
</dbReference>
<dbReference type="EMBL" id="CABVLU010000004">
    <property type="protein sequence ID" value="VVT56784.1"/>
    <property type="molecule type" value="Genomic_DNA"/>
</dbReference>
<proteinExistence type="inferred from homology"/>
<dbReference type="Gene3D" id="3.30.70.360">
    <property type="match status" value="1"/>
</dbReference>
<dbReference type="GO" id="GO:0046872">
    <property type="term" value="F:metal ion binding"/>
    <property type="evidence" value="ECO:0007669"/>
    <property type="project" value="UniProtKB-KW"/>
</dbReference>
<evidence type="ECO:0000313" key="10">
    <source>
        <dbReference type="EMBL" id="VVT56784.1"/>
    </source>
</evidence>
<dbReference type="PANTHER" id="PTHR45962:SF1">
    <property type="entry name" value="N-FATTY-ACYL-AMINO ACID SYNTHASE_HYDROLASE PM20D1"/>
    <property type="match status" value="1"/>
</dbReference>
<feature type="binding site" evidence="7">
    <location>
        <position position="563"/>
    </location>
    <ligand>
        <name>Zn(2+)</name>
        <dbReference type="ChEBI" id="CHEBI:29105"/>
        <label>1</label>
    </ligand>
</feature>
<evidence type="ECO:0000256" key="2">
    <source>
        <dbReference type="ARBA" id="ARBA00022670"/>
    </source>
</evidence>
<dbReference type="RefSeq" id="XP_031855876.1">
    <property type="nucleotide sequence ID" value="XM_031999985.1"/>
</dbReference>
<feature type="domain" description="Peptidase M20 dimerisation" evidence="9">
    <location>
        <begin position="265"/>
        <end position="419"/>
    </location>
</feature>
<dbReference type="GO" id="GO:0000328">
    <property type="term" value="C:fungal-type vacuole lumen"/>
    <property type="evidence" value="ECO:0007669"/>
    <property type="project" value="TreeGrafter"/>
</dbReference>
<dbReference type="GO" id="GO:0004181">
    <property type="term" value="F:metallocarboxypeptidase activity"/>
    <property type="evidence" value="ECO:0007669"/>
    <property type="project" value="InterPro"/>
</dbReference>
<dbReference type="GO" id="GO:0051603">
    <property type="term" value="P:proteolysis involved in protein catabolic process"/>
    <property type="evidence" value="ECO:0007669"/>
    <property type="project" value="TreeGrafter"/>
</dbReference>
<keyword evidence="8" id="KW-0812">Transmembrane</keyword>
<sequence>MAKQQSPSTITQKPSRWPFIGAAIIAALAALTTFVFTTSSPDGCPQTSPMAPPHGDLSAFRTPEFRNWSLAVLQRSVRVRTEAYDDAGPVGLDHRWDVFYEFERVLKESFPNVHHTLLLEHVNTHSLVYTWNGTVPGLKPTILMAHQDVVPVFDDSLDKWTHPPYAADFDGTYVWGRGASDDKGSLLAILEAVEILVKQGMRPRRTIILAFGFDEEISGHYSAAKIGKFLETRYGPNSVHSIIDEGGLGVIKQQGVKFALPGVIEKGMFDIKVQLNTPGGHSSMPPDHTAIGIISELAVVMESTPFQPVLTQHSPVYAYLRCTAEYAPVPAAFRGIIQWLAKHTTSSWLVQKAIFHVLGKTSATKYMVQTSQAIDLMQGGLKVNALPEQATLVANYRIDLDSTVQQTLDKVIANAKTVATKHGLGVAVNHTLDDGTVNFQQVMKPSGNGKGKRPGLGQVAGSLVVSNFGISRPVSPITPTVGSEAWETLSGTIRYVFEEFGGAIMDPTKENQYDKAVAEQGPVIVAPSLMVANTDTVHYWRLSDNIFRFAPYRYESVTANNIHTVDERIALDVHIEAAAFYYSYILNV</sequence>
<dbReference type="InterPro" id="IPR002933">
    <property type="entry name" value="Peptidase_M20"/>
</dbReference>
<accession>A0A5E8BZB1</accession>
<keyword evidence="8" id="KW-0472">Membrane</keyword>
<evidence type="ECO:0000259" key="9">
    <source>
        <dbReference type="Pfam" id="PF07687"/>
    </source>
</evidence>
<feature type="binding site" evidence="7">
    <location>
        <position position="216"/>
    </location>
    <ligand>
        <name>Zn(2+)</name>
        <dbReference type="ChEBI" id="CHEBI:29105"/>
        <label>1</label>
    </ligand>
</feature>
<dbReference type="OrthoDB" id="3064516at2759"/>
<dbReference type="PIRSF" id="PIRSF037217">
    <property type="entry name" value="Carboxypeptidase_S"/>
    <property type="match status" value="1"/>
</dbReference>
<protein>
    <recommendedName>
        <fullName evidence="9">Peptidase M20 dimerisation domain-containing protein</fullName>
    </recommendedName>
</protein>
<dbReference type="InterPro" id="IPR047177">
    <property type="entry name" value="Pept_M20A"/>
</dbReference>
<dbReference type="InterPro" id="IPR011650">
    <property type="entry name" value="Peptidase_M20_dimer"/>
</dbReference>
<dbReference type="AlphaFoldDB" id="A0A5E8BZB1"/>
<keyword evidence="11" id="KW-1185">Reference proteome</keyword>
<evidence type="ECO:0000256" key="8">
    <source>
        <dbReference type="SAM" id="Phobius"/>
    </source>
</evidence>
<name>A0A5E8BZB1_9ASCO</name>
<evidence type="ECO:0000256" key="6">
    <source>
        <dbReference type="PIRSR" id="PIRSR037217-1"/>
    </source>
</evidence>
<dbReference type="FunFam" id="3.40.630.10:FF:000027">
    <property type="entry name" value="N-fatty-acyl-amino acid synthase/hydrolase PM20D1"/>
    <property type="match status" value="1"/>
</dbReference>
<dbReference type="SUPFAM" id="SSF53187">
    <property type="entry name" value="Zn-dependent exopeptidases"/>
    <property type="match status" value="1"/>
</dbReference>
<reference evidence="10 11" key="1">
    <citation type="submission" date="2019-09" db="EMBL/GenBank/DDBJ databases">
        <authorList>
            <person name="Brejova B."/>
        </authorList>
    </citation>
    <scope>NUCLEOTIDE SEQUENCE [LARGE SCALE GENOMIC DNA]</scope>
</reference>
<feature type="active site" description="Proton acceptor" evidence="6">
    <location>
        <position position="215"/>
    </location>
</feature>
<evidence type="ECO:0000256" key="3">
    <source>
        <dbReference type="ARBA" id="ARBA00022723"/>
    </source>
</evidence>
<feature type="active site" evidence="6">
    <location>
        <position position="148"/>
    </location>
</feature>
<evidence type="ECO:0000256" key="4">
    <source>
        <dbReference type="ARBA" id="ARBA00022801"/>
    </source>
</evidence>